<dbReference type="EMBL" id="JBCGBO010000025">
    <property type="protein sequence ID" value="KAK9175363.1"/>
    <property type="molecule type" value="Genomic_DNA"/>
</dbReference>
<evidence type="ECO:0000313" key="2">
    <source>
        <dbReference type="EMBL" id="KAK9175363.1"/>
    </source>
</evidence>
<evidence type="ECO:0000313" key="3">
    <source>
        <dbReference type="Proteomes" id="UP001428341"/>
    </source>
</evidence>
<comment type="caution">
    <text evidence="2">The sequence shown here is derived from an EMBL/GenBank/DDBJ whole genome shotgun (WGS) entry which is preliminary data.</text>
</comment>
<feature type="region of interest" description="Disordered" evidence="1">
    <location>
        <begin position="1"/>
        <end position="32"/>
    </location>
</feature>
<name>A0AAP0LIJ0_9ROSI</name>
<protein>
    <submittedName>
        <fullName evidence="2">Uncharacterized protein</fullName>
    </submittedName>
</protein>
<dbReference type="AlphaFoldDB" id="A0AAP0LIJ0"/>
<evidence type="ECO:0000256" key="1">
    <source>
        <dbReference type="SAM" id="MobiDB-lite"/>
    </source>
</evidence>
<keyword evidence="3" id="KW-1185">Reference proteome</keyword>
<reference evidence="2 3" key="1">
    <citation type="submission" date="2024-05" db="EMBL/GenBank/DDBJ databases">
        <title>Haplotype-resolved chromosome-level genome assembly of Huyou (Citrus changshanensis).</title>
        <authorList>
            <person name="Miao C."/>
            <person name="Chen W."/>
            <person name="Wu Y."/>
            <person name="Wang L."/>
            <person name="Zhao S."/>
            <person name="Grierson D."/>
            <person name="Xu C."/>
            <person name="Chen K."/>
        </authorList>
    </citation>
    <scope>NUCLEOTIDE SEQUENCE [LARGE SCALE GENOMIC DNA]</scope>
    <source>
        <strain evidence="2">01-14</strain>
        <tissue evidence="2">Leaf</tissue>
    </source>
</reference>
<gene>
    <name evidence="2" type="ORF">WN944_027369</name>
</gene>
<sequence length="32" mass="3490">MAKDIVAYASQDNRETPIQDVTTSMSAEKGTM</sequence>
<accession>A0AAP0LIJ0</accession>
<dbReference type="Proteomes" id="UP001428341">
    <property type="component" value="Unassembled WGS sequence"/>
</dbReference>
<proteinExistence type="predicted"/>
<organism evidence="2 3">
    <name type="scientific">Citrus x changshan-huyou</name>
    <dbReference type="NCBI Taxonomy" id="2935761"/>
    <lineage>
        <taxon>Eukaryota</taxon>
        <taxon>Viridiplantae</taxon>
        <taxon>Streptophyta</taxon>
        <taxon>Embryophyta</taxon>
        <taxon>Tracheophyta</taxon>
        <taxon>Spermatophyta</taxon>
        <taxon>Magnoliopsida</taxon>
        <taxon>eudicotyledons</taxon>
        <taxon>Gunneridae</taxon>
        <taxon>Pentapetalae</taxon>
        <taxon>rosids</taxon>
        <taxon>malvids</taxon>
        <taxon>Sapindales</taxon>
        <taxon>Rutaceae</taxon>
        <taxon>Aurantioideae</taxon>
        <taxon>Citrus</taxon>
    </lineage>
</organism>